<organism evidence="2">
    <name type="scientific">Cupriavidus taiwanensis</name>
    <dbReference type="NCBI Taxonomy" id="164546"/>
    <lineage>
        <taxon>Bacteria</taxon>
        <taxon>Pseudomonadati</taxon>
        <taxon>Pseudomonadota</taxon>
        <taxon>Betaproteobacteria</taxon>
        <taxon>Burkholderiales</taxon>
        <taxon>Burkholderiaceae</taxon>
        <taxon>Cupriavidus</taxon>
    </lineage>
</organism>
<reference evidence="2" key="1">
    <citation type="submission" date="2018-01" db="EMBL/GenBank/DDBJ databases">
        <authorList>
            <person name="Clerissi C."/>
        </authorList>
    </citation>
    <scope>NUCLEOTIDE SEQUENCE</scope>
    <source>
        <strain evidence="2">Cupriavidus sp. LMG 19464</strain>
    </source>
</reference>
<sequence length="79" mass="8774">MTPSTRSRASSTAPRTSGTLARNARQAHARRVHLRVWIVVGSTIKGILLTPANNREVDNYDVNHRSRRGICGALFHIIN</sequence>
<dbReference type="AlphaFoldDB" id="A0A375BJ10"/>
<accession>A0A375BJ10</accession>
<name>A0A375BJ10_9BURK</name>
<evidence type="ECO:0000256" key="1">
    <source>
        <dbReference type="SAM" id="MobiDB-lite"/>
    </source>
</evidence>
<gene>
    <name evidence="2" type="ORF">CBM2587_A160166</name>
</gene>
<evidence type="ECO:0000313" key="2">
    <source>
        <dbReference type="EMBL" id="SOY46289.1"/>
    </source>
</evidence>
<dbReference type="Proteomes" id="UP000256780">
    <property type="component" value="Chromosome CBM2587_a"/>
</dbReference>
<feature type="region of interest" description="Disordered" evidence="1">
    <location>
        <begin position="1"/>
        <end position="26"/>
    </location>
</feature>
<protein>
    <submittedName>
        <fullName evidence="2">Uncharacterized protein</fullName>
    </submittedName>
</protein>
<comment type="caution">
    <text evidence="2">The sequence shown here is derived from an EMBL/GenBank/DDBJ whole genome shotgun (WGS) entry which is preliminary data.</text>
</comment>
<dbReference type="EMBL" id="OFSQ01000008">
    <property type="protein sequence ID" value="SOY46289.1"/>
    <property type="molecule type" value="Genomic_DNA"/>
</dbReference>
<proteinExistence type="predicted"/>
<feature type="compositionally biased region" description="Low complexity" evidence="1">
    <location>
        <begin position="1"/>
        <end position="17"/>
    </location>
</feature>